<evidence type="ECO:0000313" key="1">
    <source>
        <dbReference type="EMBL" id="CAB4240907.1"/>
    </source>
</evidence>
<gene>
    <name evidence="1" type="ORF">UFOVP23_36</name>
</gene>
<dbReference type="EMBL" id="LR797815">
    <property type="protein sequence ID" value="CAB4240907.1"/>
    <property type="molecule type" value="Genomic_DNA"/>
</dbReference>
<proteinExistence type="predicted"/>
<organism evidence="1">
    <name type="scientific">uncultured Caudovirales phage</name>
    <dbReference type="NCBI Taxonomy" id="2100421"/>
    <lineage>
        <taxon>Viruses</taxon>
        <taxon>Duplodnaviria</taxon>
        <taxon>Heunggongvirae</taxon>
        <taxon>Uroviricota</taxon>
        <taxon>Caudoviricetes</taxon>
        <taxon>Peduoviridae</taxon>
        <taxon>Maltschvirus</taxon>
        <taxon>Maltschvirus maltsch</taxon>
    </lineage>
</organism>
<accession>A0A6J5T9R7</accession>
<reference evidence="1" key="1">
    <citation type="submission" date="2020-05" db="EMBL/GenBank/DDBJ databases">
        <authorList>
            <person name="Chiriac C."/>
            <person name="Salcher M."/>
            <person name="Ghai R."/>
            <person name="Kavagutti S V."/>
        </authorList>
    </citation>
    <scope>NUCLEOTIDE SEQUENCE</scope>
</reference>
<protein>
    <submittedName>
        <fullName evidence="1">Uncharacterized protein</fullName>
    </submittedName>
</protein>
<sequence length="267" mass="27643">MAAFNYLNFQRWSQGYDLQNNTMWNYSDSTTAIATITASAFFNSVNINPDSPVLNINDLIYVEASDAAEFIQVTAITPNITTSPFQITIGTGAVGTTNLAANAVTAAKIANNTITDTQVAVNGLTSASLDLTTIQYVKVPVTAAQFKGAYAAPFAMIAAPGAGKLIVVKQAVLAMTYVSAQYTAGGATGLQYDTTAHLAGPLASATIAAATINAYAATSDTGLSWADTSGASSAKVNKGIYLSNDTAAFATGDGTFNVHIWYSVVTL</sequence>
<name>A0A6J5T9R7_9CAUD</name>